<accession>A0AAD8BPF1</accession>
<dbReference type="AlphaFoldDB" id="A0AAD8BPF1"/>
<reference evidence="2" key="2">
    <citation type="submission" date="2023-04" db="EMBL/GenBank/DDBJ databases">
        <authorList>
            <person name="Bu L."/>
            <person name="Lu L."/>
            <person name="Laidemitt M.R."/>
            <person name="Zhang S.M."/>
            <person name="Mutuku M."/>
            <person name="Mkoji G."/>
            <person name="Steinauer M."/>
            <person name="Loker E.S."/>
        </authorList>
    </citation>
    <scope>NUCLEOTIDE SEQUENCE</scope>
    <source>
        <strain evidence="2">KasaAsao</strain>
        <tissue evidence="2">Whole Snail</tissue>
    </source>
</reference>
<feature type="non-terminal residue" evidence="2">
    <location>
        <position position="69"/>
    </location>
</feature>
<name>A0AAD8BPF1_BIOPF</name>
<organism evidence="2 3">
    <name type="scientific">Biomphalaria pfeifferi</name>
    <name type="common">Bloodfluke planorb</name>
    <name type="synonym">Freshwater snail</name>
    <dbReference type="NCBI Taxonomy" id="112525"/>
    <lineage>
        <taxon>Eukaryota</taxon>
        <taxon>Metazoa</taxon>
        <taxon>Spiralia</taxon>
        <taxon>Lophotrochozoa</taxon>
        <taxon>Mollusca</taxon>
        <taxon>Gastropoda</taxon>
        <taxon>Heterobranchia</taxon>
        <taxon>Euthyneura</taxon>
        <taxon>Panpulmonata</taxon>
        <taxon>Hygrophila</taxon>
        <taxon>Lymnaeoidea</taxon>
        <taxon>Planorbidae</taxon>
        <taxon>Biomphalaria</taxon>
    </lineage>
</organism>
<feature type="region of interest" description="Disordered" evidence="1">
    <location>
        <begin position="1"/>
        <end position="34"/>
    </location>
</feature>
<sequence length="69" mass="7691">GARVRHTLSEEKVISELSSPLSSSSPTARRQAEKDVTPRLDVGCYVYKACVLLAKVRFERELSNVKAEK</sequence>
<protein>
    <submittedName>
        <fullName evidence="2">Uncharacterized protein</fullName>
    </submittedName>
</protein>
<evidence type="ECO:0000313" key="2">
    <source>
        <dbReference type="EMBL" id="KAK0057818.1"/>
    </source>
</evidence>
<evidence type="ECO:0000256" key="1">
    <source>
        <dbReference type="SAM" id="MobiDB-lite"/>
    </source>
</evidence>
<keyword evidence="3" id="KW-1185">Reference proteome</keyword>
<evidence type="ECO:0000313" key="3">
    <source>
        <dbReference type="Proteomes" id="UP001233172"/>
    </source>
</evidence>
<gene>
    <name evidence="2" type="ORF">Bpfe_012774</name>
</gene>
<feature type="compositionally biased region" description="Low complexity" evidence="1">
    <location>
        <begin position="15"/>
        <end position="26"/>
    </location>
</feature>
<feature type="non-terminal residue" evidence="2">
    <location>
        <position position="1"/>
    </location>
</feature>
<reference evidence="2" key="1">
    <citation type="journal article" date="2023" name="PLoS Negl. Trop. Dis.">
        <title>A genome sequence for Biomphalaria pfeifferi, the major vector snail for the human-infecting parasite Schistosoma mansoni.</title>
        <authorList>
            <person name="Bu L."/>
            <person name="Lu L."/>
            <person name="Laidemitt M.R."/>
            <person name="Zhang S.M."/>
            <person name="Mutuku M."/>
            <person name="Mkoji G."/>
            <person name="Steinauer M."/>
            <person name="Loker E.S."/>
        </authorList>
    </citation>
    <scope>NUCLEOTIDE SEQUENCE</scope>
    <source>
        <strain evidence="2">KasaAsao</strain>
    </source>
</reference>
<comment type="caution">
    <text evidence="2">The sequence shown here is derived from an EMBL/GenBank/DDBJ whole genome shotgun (WGS) entry which is preliminary data.</text>
</comment>
<dbReference type="EMBL" id="JASAOG010000052">
    <property type="protein sequence ID" value="KAK0057818.1"/>
    <property type="molecule type" value="Genomic_DNA"/>
</dbReference>
<proteinExistence type="predicted"/>
<dbReference type="Proteomes" id="UP001233172">
    <property type="component" value="Unassembled WGS sequence"/>
</dbReference>